<accession>A0AAW1PQF8</accession>
<organism evidence="2 3">
    <name type="scientific">Symbiochloris irregularis</name>
    <dbReference type="NCBI Taxonomy" id="706552"/>
    <lineage>
        <taxon>Eukaryota</taxon>
        <taxon>Viridiplantae</taxon>
        <taxon>Chlorophyta</taxon>
        <taxon>core chlorophytes</taxon>
        <taxon>Trebouxiophyceae</taxon>
        <taxon>Trebouxiales</taxon>
        <taxon>Trebouxiaceae</taxon>
        <taxon>Symbiochloris</taxon>
    </lineage>
</organism>
<keyword evidence="3" id="KW-1185">Reference proteome</keyword>
<gene>
    <name evidence="2" type="ORF">WJX73_002982</name>
</gene>
<evidence type="ECO:0000256" key="1">
    <source>
        <dbReference type="SAM" id="MobiDB-lite"/>
    </source>
</evidence>
<protein>
    <submittedName>
        <fullName evidence="2">Uncharacterized protein</fullName>
    </submittedName>
</protein>
<dbReference type="AlphaFoldDB" id="A0AAW1PQF8"/>
<dbReference type="EMBL" id="JALJOQ010000012">
    <property type="protein sequence ID" value="KAK9810977.1"/>
    <property type="molecule type" value="Genomic_DNA"/>
</dbReference>
<proteinExistence type="predicted"/>
<reference evidence="2 3" key="1">
    <citation type="journal article" date="2024" name="Nat. Commun.">
        <title>Phylogenomics reveals the evolutionary origins of lichenization in chlorophyte algae.</title>
        <authorList>
            <person name="Puginier C."/>
            <person name="Libourel C."/>
            <person name="Otte J."/>
            <person name="Skaloud P."/>
            <person name="Haon M."/>
            <person name="Grisel S."/>
            <person name="Petersen M."/>
            <person name="Berrin J.G."/>
            <person name="Delaux P.M."/>
            <person name="Dal Grande F."/>
            <person name="Keller J."/>
        </authorList>
    </citation>
    <scope>NUCLEOTIDE SEQUENCE [LARGE SCALE GENOMIC DNA]</scope>
    <source>
        <strain evidence="2 3">SAG 2036</strain>
    </source>
</reference>
<feature type="compositionally biased region" description="Polar residues" evidence="1">
    <location>
        <begin position="228"/>
        <end position="240"/>
    </location>
</feature>
<feature type="region of interest" description="Disordered" evidence="1">
    <location>
        <begin position="209"/>
        <end position="246"/>
    </location>
</feature>
<sequence length="279" mass="30701">MSGRRFTPCSAADDNCRHAGPSAAPIVQTLQDMLNCCSLPSHLEGIFKKVILMRSSQRSSSCRGANEAHSQDMQILMESQRKQVDRMQLSLAQLADLFEKGSTLFARLRQLDADLSPLLKVLGSSQLPEPGLDLREVLRLGELSAAVDAISHIRDLKIQTMANGYVWLTNSVFQVHQLTYMLSTDDAVLPSMYLQLVVMMEAMRKPRAPRLPQPSFDSSAGHWLNHDIPNSSDSPHQTPTPAIAKGHSGMLHVDASSSQGARSALRVRVGGRVHECQRP</sequence>
<dbReference type="Proteomes" id="UP001465755">
    <property type="component" value="Unassembled WGS sequence"/>
</dbReference>
<evidence type="ECO:0000313" key="2">
    <source>
        <dbReference type="EMBL" id="KAK9810977.1"/>
    </source>
</evidence>
<evidence type="ECO:0000313" key="3">
    <source>
        <dbReference type="Proteomes" id="UP001465755"/>
    </source>
</evidence>
<comment type="caution">
    <text evidence="2">The sequence shown here is derived from an EMBL/GenBank/DDBJ whole genome shotgun (WGS) entry which is preliminary data.</text>
</comment>
<name>A0AAW1PQF8_9CHLO</name>